<dbReference type="Pfam" id="PF01541">
    <property type="entry name" value="GIY-YIG"/>
    <property type="match status" value="1"/>
</dbReference>
<dbReference type="Proteomes" id="UP000034292">
    <property type="component" value="Unassembled WGS sequence"/>
</dbReference>
<accession>A0A0G0TMS8</accession>
<dbReference type="STRING" id="1618408.UU23_C0001G0113"/>
<dbReference type="SUPFAM" id="SSF82771">
    <property type="entry name" value="GIY-YIG endonuclease"/>
    <property type="match status" value="1"/>
</dbReference>
<evidence type="ECO:0000256" key="1">
    <source>
        <dbReference type="ARBA" id="ARBA00007435"/>
    </source>
</evidence>
<dbReference type="Gene3D" id="3.40.1440.10">
    <property type="entry name" value="GIY-YIG endonuclease"/>
    <property type="match status" value="1"/>
</dbReference>
<dbReference type="InterPro" id="IPR050190">
    <property type="entry name" value="UPF0213_domain"/>
</dbReference>
<dbReference type="EMBL" id="LBZV01000001">
    <property type="protein sequence ID" value="KKR78349.1"/>
    <property type="molecule type" value="Genomic_DNA"/>
</dbReference>
<name>A0A0G0TMS8_9BACT</name>
<dbReference type="PROSITE" id="PS50164">
    <property type="entry name" value="GIY_YIG"/>
    <property type="match status" value="1"/>
</dbReference>
<evidence type="ECO:0000259" key="2">
    <source>
        <dbReference type="PROSITE" id="PS50164"/>
    </source>
</evidence>
<dbReference type="InterPro" id="IPR035901">
    <property type="entry name" value="GIY-YIG_endonuc_sf"/>
</dbReference>
<feature type="domain" description="GIY-YIG" evidence="2">
    <location>
        <begin position="1"/>
        <end position="80"/>
    </location>
</feature>
<comment type="similarity">
    <text evidence="1">Belongs to the UPF0213 family.</text>
</comment>
<dbReference type="AlphaFoldDB" id="A0A0G0TMS8"/>
<evidence type="ECO:0000313" key="3">
    <source>
        <dbReference type="EMBL" id="KKR78349.1"/>
    </source>
</evidence>
<dbReference type="InterPro" id="IPR000305">
    <property type="entry name" value="GIY-YIG_endonuc"/>
</dbReference>
<sequence>MYYVYVLKSLKDKKHYIGSTSDLKIRLEKHNQGLVKSTKHRRPLELIYAEAYKTNKASRQREFTIKKMKGGIQFKQLINTANIARV</sequence>
<protein>
    <submittedName>
        <fullName evidence="3">Excinuclease ABC C subunit domain protein</fullName>
    </submittedName>
</protein>
<proteinExistence type="inferred from homology"/>
<comment type="caution">
    <text evidence="3">The sequence shown here is derived from an EMBL/GenBank/DDBJ whole genome shotgun (WGS) entry which is preliminary data.</text>
</comment>
<reference evidence="3 4" key="1">
    <citation type="journal article" date="2015" name="Nature">
        <title>rRNA introns, odd ribosomes, and small enigmatic genomes across a large radiation of phyla.</title>
        <authorList>
            <person name="Brown C.T."/>
            <person name="Hug L.A."/>
            <person name="Thomas B.C."/>
            <person name="Sharon I."/>
            <person name="Castelle C.J."/>
            <person name="Singh A."/>
            <person name="Wilkins M.J."/>
            <person name="Williams K.H."/>
            <person name="Banfield J.F."/>
        </authorList>
    </citation>
    <scope>NUCLEOTIDE SEQUENCE [LARGE SCALE GENOMIC DNA]</scope>
</reference>
<dbReference type="PANTHER" id="PTHR34477">
    <property type="entry name" value="UPF0213 PROTEIN YHBQ"/>
    <property type="match status" value="1"/>
</dbReference>
<gene>
    <name evidence="3" type="ORF">UU23_C0001G0113</name>
</gene>
<dbReference type="PANTHER" id="PTHR34477:SF1">
    <property type="entry name" value="UPF0213 PROTEIN YHBQ"/>
    <property type="match status" value="1"/>
</dbReference>
<dbReference type="CDD" id="cd10449">
    <property type="entry name" value="GIY-YIG_SLX1_like"/>
    <property type="match status" value="1"/>
</dbReference>
<organism evidence="3 4">
    <name type="scientific">Candidatus Curtissbacteria bacterium GW2011_GWA1_40_9</name>
    <dbReference type="NCBI Taxonomy" id="1618408"/>
    <lineage>
        <taxon>Bacteria</taxon>
        <taxon>Candidatus Curtissiibacteriota</taxon>
    </lineage>
</organism>
<evidence type="ECO:0000313" key="4">
    <source>
        <dbReference type="Proteomes" id="UP000034292"/>
    </source>
</evidence>